<keyword evidence="1" id="KW-0472">Membrane</keyword>
<feature type="transmembrane region" description="Helical" evidence="1">
    <location>
        <begin position="41"/>
        <end position="60"/>
    </location>
</feature>
<dbReference type="Proteomes" id="UP000316770">
    <property type="component" value="Chromosome"/>
</dbReference>
<organism evidence="2 3">
    <name type="scientific">Rosistilla oblonga</name>
    <dbReference type="NCBI Taxonomy" id="2527990"/>
    <lineage>
        <taxon>Bacteria</taxon>
        <taxon>Pseudomonadati</taxon>
        <taxon>Planctomycetota</taxon>
        <taxon>Planctomycetia</taxon>
        <taxon>Pirellulales</taxon>
        <taxon>Pirellulaceae</taxon>
        <taxon>Rosistilla</taxon>
    </lineage>
</organism>
<protein>
    <submittedName>
        <fullName evidence="2">Uncharacterized protein</fullName>
    </submittedName>
</protein>
<keyword evidence="1" id="KW-1133">Transmembrane helix</keyword>
<feature type="transmembrane region" description="Helical" evidence="1">
    <location>
        <begin position="12"/>
        <end position="35"/>
    </location>
</feature>
<evidence type="ECO:0000313" key="2">
    <source>
        <dbReference type="EMBL" id="QDV59048.1"/>
    </source>
</evidence>
<name>A0A518J134_9BACT</name>
<sequence length="105" mass="12046">MINLRARTWLKYCVYSQLIAVPAVATIFMGVFGFVHRGFAVASLVVLICFGMSGAIVAVLKYYGRLCVVFTDTDLEIWMLRFWYNFERASGSETILLRGENEEYR</sequence>
<reference evidence="2 3" key="1">
    <citation type="submission" date="2019-02" db="EMBL/GenBank/DDBJ databases">
        <title>Deep-cultivation of Planctomycetes and their phenomic and genomic characterization uncovers novel biology.</title>
        <authorList>
            <person name="Wiegand S."/>
            <person name="Jogler M."/>
            <person name="Boedeker C."/>
            <person name="Pinto D."/>
            <person name="Vollmers J."/>
            <person name="Rivas-Marin E."/>
            <person name="Kohn T."/>
            <person name="Peeters S.H."/>
            <person name="Heuer A."/>
            <person name="Rast P."/>
            <person name="Oberbeckmann S."/>
            <person name="Bunk B."/>
            <person name="Jeske O."/>
            <person name="Meyerdierks A."/>
            <person name="Storesund J.E."/>
            <person name="Kallscheuer N."/>
            <person name="Luecker S."/>
            <person name="Lage O.M."/>
            <person name="Pohl T."/>
            <person name="Merkel B.J."/>
            <person name="Hornburger P."/>
            <person name="Mueller R.-W."/>
            <person name="Bruemmer F."/>
            <person name="Labrenz M."/>
            <person name="Spormann A.M."/>
            <person name="Op den Camp H."/>
            <person name="Overmann J."/>
            <person name="Amann R."/>
            <person name="Jetten M.S.M."/>
            <person name="Mascher T."/>
            <person name="Medema M.H."/>
            <person name="Devos D.P."/>
            <person name="Kaster A.-K."/>
            <person name="Ovreas L."/>
            <person name="Rohde M."/>
            <person name="Galperin M.Y."/>
            <person name="Jogler C."/>
        </authorList>
    </citation>
    <scope>NUCLEOTIDE SEQUENCE [LARGE SCALE GENOMIC DNA]</scope>
    <source>
        <strain evidence="2 3">Mal33</strain>
    </source>
</reference>
<gene>
    <name evidence="2" type="ORF">Mal33_50730</name>
</gene>
<accession>A0A518J134</accession>
<evidence type="ECO:0000313" key="3">
    <source>
        <dbReference type="Proteomes" id="UP000316770"/>
    </source>
</evidence>
<dbReference type="AlphaFoldDB" id="A0A518J134"/>
<keyword evidence="1" id="KW-0812">Transmembrane</keyword>
<keyword evidence="3" id="KW-1185">Reference proteome</keyword>
<dbReference type="EMBL" id="CP036318">
    <property type="protein sequence ID" value="QDV59048.1"/>
    <property type="molecule type" value="Genomic_DNA"/>
</dbReference>
<evidence type="ECO:0000256" key="1">
    <source>
        <dbReference type="SAM" id="Phobius"/>
    </source>
</evidence>
<proteinExistence type="predicted"/>